<dbReference type="PANTHER" id="PTHR37486">
    <property type="entry name" value="STRINGENT STARVATION PROTEIN B"/>
    <property type="match status" value="1"/>
</dbReference>
<comment type="caution">
    <text evidence="2">The sequence shown here is derived from an EMBL/GenBank/DDBJ whole genome shotgun (WGS) entry which is preliminary data.</text>
</comment>
<feature type="region of interest" description="Disordered" evidence="1">
    <location>
        <begin position="125"/>
        <end position="146"/>
    </location>
</feature>
<protein>
    <submittedName>
        <fullName evidence="2">ClpXP protease specificity-enhancing factor</fullName>
    </submittedName>
</protein>
<dbReference type="PIRSF" id="PIRSF005276">
    <property type="entry name" value="SspB"/>
    <property type="match status" value="1"/>
</dbReference>
<name>A0AAW7DR11_9GAMM</name>
<dbReference type="GO" id="GO:0045732">
    <property type="term" value="P:positive regulation of protein catabolic process"/>
    <property type="evidence" value="ECO:0007669"/>
    <property type="project" value="TreeGrafter"/>
</dbReference>
<dbReference type="EMBL" id="JACANB010000002">
    <property type="protein sequence ID" value="MDM1695643.1"/>
    <property type="molecule type" value="Genomic_DNA"/>
</dbReference>
<evidence type="ECO:0000313" key="2">
    <source>
        <dbReference type="EMBL" id="MDM1695643.1"/>
    </source>
</evidence>
<dbReference type="Proteomes" id="UP001173465">
    <property type="component" value="Unassembled WGS sequence"/>
</dbReference>
<dbReference type="AlphaFoldDB" id="A0AAW7DR11"/>
<dbReference type="NCBIfam" id="NF008763">
    <property type="entry name" value="PRK11798.1-2"/>
    <property type="match status" value="1"/>
</dbReference>
<keyword evidence="2" id="KW-0645">Protease</keyword>
<dbReference type="GO" id="GO:0005829">
    <property type="term" value="C:cytosol"/>
    <property type="evidence" value="ECO:0007669"/>
    <property type="project" value="TreeGrafter"/>
</dbReference>
<dbReference type="Pfam" id="PF04386">
    <property type="entry name" value="SspB"/>
    <property type="match status" value="1"/>
</dbReference>
<dbReference type="PANTHER" id="PTHR37486:SF1">
    <property type="entry name" value="STRINGENT STARVATION PROTEIN B"/>
    <property type="match status" value="1"/>
</dbReference>
<dbReference type="GO" id="GO:0005840">
    <property type="term" value="C:ribosome"/>
    <property type="evidence" value="ECO:0007669"/>
    <property type="project" value="TreeGrafter"/>
</dbReference>
<dbReference type="InterPro" id="IPR036760">
    <property type="entry name" value="SspB-like_sf"/>
</dbReference>
<dbReference type="SUPFAM" id="SSF101738">
    <property type="entry name" value="SspB-like"/>
    <property type="match status" value="1"/>
</dbReference>
<dbReference type="GO" id="GO:0006508">
    <property type="term" value="P:proteolysis"/>
    <property type="evidence" value="ECO:0007669"/>
    <property type="project" value="UniProtKB-KW"/>
</dbReference>
<dbReference type="RefSeq" id="WP_286593180.1">
    <property type="nucleotide sequence ID" value="NZ_JACANB010000002.1"/>
</dbReference>
<reference evidence="2" key="1">
    <citation type="submission" date="2020-06" db="EMBL/GenBank/DDBJ databases">
        <authorList>
            <person name="Dong N."/>
        </authorList>
    </citation>
    <scope>NUCLEOTIDE SEQUENCE</scope>
    <source>
        <strain evidence="2">DF46-2-2</strain>
    </source>
</reference>
<proteinExistence type="predicted"/>
<sequence length="150" mass="16246">MNSSRPYLIRALHEWLVDNQCTPHLLVISEYPGANLPEGFAQDGQIVLNVSPAAVRYLQMDNEAVSFEARFGGVPFQVYIPIAAVLAIYARENGQGMFFEPEEELALPASDEAEPTLAVVDSAADDMPLETSEASAAKPAKGRPTLTVVK</sequence>
<dbReference type="GO" id="GO:0008233">
    <property type="term" value="F:peptidase activity"/>
    <property type="evidence" value="ECO:0007669"/>
    <property type="project" value="UniProtKB-KW"/>
</dbReference>
<dbReference type="Gene3D" id="2.30.30.220">
    <property type="entry name" value="SspB-like"/>
    <property type="match status" value="1"/>
</dbReference>
<dbReference type="NCBIfam" id="NF008769">
    <property type="entry name" value="PRK11798.2-5"/>
    <property type="match status" value="1"/>
</dbReference>
<dbReference type="InterPro" id="IPR007481">
    <property type="entry name" value="SspB"/>
</dbReference>
<keyword evidence="2" id="KW-0378">Hydrolase</keyword>
<gene>
    <name evidence="2" type="ORF">HX099_03040</name>
</gene>
<accession>A0AAW7DR11</accession>
<evidence type="ECO:0000256" key="1">
    <source>
        <dbReference type="SAM" id="MobiDB-lite"/>
    </source>
</evidence>
<reference evidence="2" key="2">
    <citation type="journal article" date="2022" name="Sci. Total Environ.">
        <title>Prevalence, transmission, and molecular epidemiology of tet(X)-positive bacteria among humans, animals, and environmental niches in China: An epidemiological, and genomic-based study.</title>
        <authorList>
            <person name="Dong N."/>
            <person name="Zeng Y."/>
            <person name="Cai C."/>
            <person name="Sun C."/>
            <person name="Lu J."/>
            <person name="Liu C."/>
            <person name="Zhou H."/>
            <person name="Sun Q."/>
            <person name="Shu L."/>
            <person name="Wang H."/>
            <person name="Wang Y."/>
            <person name="Wang S."/>
            <person name="Wu C."/>
            <person name="Chan E.W."/>
            <person name="Chen G."/>
            <person name="Shen Z."/>
            <person name="Chen S."/>
            <person name="Zhang R."/>
        </authorList>
    </citation>
    <scope>NUCLEOTIDE SEQUENCE</scope>
    <source>
        <strain evidence="2">DF46-2-2</strain>
    </source>
</reference>
<organism evidence="2 3">
    <name type="scientific">Thiopseudomonas alkaliphila</name>
    <dbReference type="NCBI Taxonomy" id="1697053"/>
    <lineage>
        <taxon>Bacteria</taxon>
        <taxon>Pseudomonadati</taxon>
        <taxon>Pseudomonadota</taxon>
        <taxon>Gammaproteobacteria</taxon>
        <taxon>Pseudomonadales</taxon>
        <taxon>Pseudomonadaceae</taxon>
        <taxon>Thiopseudomonas</taxon>
    </lineage>
</organism>
<evidence type="ECO:0000313" key="3">
    <source>
        <dbReference type="Proteomes" id="UP001173465"/>
    </source>
</evidence>